<gene>
    <name evidence="1" type="primary">RvY_03016</name>
    <name evidence="1" type="synonym">RvY_03016.3</name>
    <name evidence="1" type="ORF">RvY_03016-3</name>
</gene>
<keyword evidence="2" id="KW-1185">Reference proteome</keyword>
<reference evidence="1 2" key="1">
    <citation type="journal article" date="2016" name="Nat. Commun.">
        <title>Extremotolerant tardigrade genome and improved radiotolerance of human cultured cells by tardigrade-unique protein.</title>
        <authorList>
            <person name="Hashimoto T."/>
            <person name="Horikawa D.D."/>
            <person name="Saito Y."/>
            <person name="Kuwahara H."/>
            <person name="Kozuka-Hata H."/>
            <person name="Shin-I T."/>
            <person name="Minakuchi Y."/>
            <person name="Ohishi K."/>
            <person name="Motoyama A."/>
            <person name="Aizu T."/>
            <person name="Enomoto A."/>
            <person name="Kondo K."/>
            <person name="Tanaka S."/>
            <person name="Hara Y."/>
            <person name="Koshikawa S."/>
            <person name="Sagara H."/>
            <person name="Miura T."/>
            <person name="Yokobori S."/>
            <person name="Miyagawa K."/>
            <person name="Suzuki Y."/>
            <person name="Kubo T."/>
            <person name="Oyama M."/>
            <person name="Kohara Y."/>
            <person name="Fujiyama A."/>
            <person name="Arakawa K."/>
            <person name="Katayama T."/>
            <person name="Toyoda A."/>
            <person name="Kunieda T."/>
        </authorList>
    </citation>
    <scope>NUCLEOTIDE SEQUENCE [LARGE SCALE GENOMIC DNA]</scope>
    <source>
        <strain evidence="1 2">YOKOZUNA-1</strain>
    </source>
</reference>
<dbReference type="Proteomes" id="UP000186922">
    <property type="component" value="Unassembled WGS sequence"/>
</dbReference>
<proteinExistence type="predicted"/>
<organism evidence="1 2">
    <name type="scientific">Ramazzottius varieornatus</name>
    <name type="common">Water bear</name>
    <name type="synonym">Tardigrade</name>
    <dbReference type="NCBI Taxonomy" id="947166"/>
    <lineage>
        <taxon>Eukaryota</taxon>
        <taxon>Metazoa</taxon>
        <taxon>Ecdysozoa</taxon>
        <taxon>Tardigrada</taxon>
        <taxon>Eutardigrada</taxon>
        <taxon>Parachela</taxon>
        <taxon>Hypsibioidea</taxon>
        <taxon>Ramazzottiidae</taxon>
        <taxon>Ramazzottius</taxon>
    </lineage>
</organism>
<name>A0A1D1ULP5_RAMVA</name>
<sequence length="121" mass="13352">MATSDNTLSVRGDAARAMSDCGFSSSVHHHLRHLLENKPQAVIHRLEVLNKLREGAGHLPNASRLLLPYVQDDSVVVRMAALECVPMLSLPDMTFSMLLAGSVRRLEETLNGFCAGLRMKR</sequence>
<comment type="caution">
    <text evidence="1">The sequence shown here is derived from an EMBL/GenBank/DDBJ whole genome shotgun (WGS) entry which is preliminary data.</text>
</comment>
<dbReference type="EMBL" id="BDGG01000001">
    <property type="protein sequence ID" value="GAU90624.1"/>
    <property type="molecule type" value="Genomic_DNA"/>
</dbReference>
<protein>
    <submittedName>
        <fullName evidence="1">Uncharacterized protein</fullName>
    </submittedName>
</protein>
<evidence type="ECO:0000313" key="1">
    <source>
        <dbReference type="EMBL" id="GAU90624.1"/>
    </source>
</evidence>
<evidence type="ECO:0000313" key="2">
    <source>
        <dbReference type="Proteomes" id="UP000186922"/>
    </source>
</evidence>
<dbReference type="InterPro" id="IPR016024">
    <property type="entry name" value="ARM-type_fold"/>
</dbReference>
<dbReference type="AlphaFoldDB" id="A0A1D1ULP5"/>
<accession>A0A1D1ULP5</accession>
<dbReference type="SUPFAM" id="SSF48371">
    <property type="entry name" value="ARM repeat"/>
    <property type="match status" value="1"/>
</dbReference>